<feature type="chain" id="PRO_5009514945" description="Gram-positive cocci surface proteins LPxTG domain-containing protein" evidence="2">
    <location>
        <begin position="24"/>
        <end position="175"/>
    </location>
</feature>
<keyword evidence="1" id="KW-0472">Membrane</keyword>
<evidence type="ECO:0000256" key="1">
    <source>
        <dbReference type="SAM" id="Phobius"/>
    </source>
</evidence>
<organism evidence="3 4">
    <name type="scientific">candidate division WWE3 bacterium RIFCSPHIGHO2_02_FULL_38_14</name>
    <dbReference type="NCBI Taxonomy" id="1802620"/>
    <lineage>
        <taxon>Bacteria</taxon>
        <taxon>Katanobacteria</taxon>
    </lineage>
</organism>
<keyword evidence="1" id="KW-1133">Transmembrane helix</keyword>
<sequence>MKKVCLFVLSLLLLLLSAEYSFAAVLTLEKIGALSTGGKMYSEWWYTGENPALSGKADPDVEVTVKVDDKSYVFDSGASGNWSVTPTNLTNGDRNVAITTDEGGSYSFKLHVGQNLPENLGGTGGSATQSTTSAPTTGSNQIIGILLASTAFITAFYFYNRNLKTSFEKNIISRI</sequence>
<reference evidence="3 4" key="1">
    <citation type="journal article" date="2016" name="Nat. Commun.">
        <title>Thousands of microbial genomes shed light on interconnected biogeochemical processes in an aquifer system.</title>
        <authorList>
            <person name="Anantharaman K."/>
            <person name="Brown C.T."/>
            <person name="Hug L.A."/>
            <person name="Sharon I."/>
            <person name="Castelle C.J."/>
            <person name="Probst A.J."/>
            <person name="Thomas B.C."/>
            <person name="Singh A."/>
            <person name="Wilkins M.J."/>
            <person name="Karaoz U."/>
            <person name="Brodie E.L."/>
            <person name="Williams K.H."/>
            <person name="Hubbard S.S."/>
            <person name="Banfield J.F."/>
        </authorList>
    </citation>
    <scope>NUCLEOTIDE SEQUENCE [LARGE SCALE GENOMIC DNA]</scope>
</reference>
<name>A0A1F4V800_UNCKA</name>
<comment type="caution">
    <text evidence="3">The sequence shown here is derived from an EMBL/GenBank/DDBJ whole genome shotgun (WGS) entry which is preliminary data.</text>
</comment>
<protein>
    <recommendedName>
        <fullName evidence="5">Gram-positive cocci surface proteins LPxTG domain-containing protein</fullName>
    </recommendedName>
</protein>
<dbReference type="AlphaFoldDB" id="A0A1F4V800"/>
<keyword evidence="2" id="KW-0732">Signal</keyword>
<dbReference type="EMBL" id="MEVD01000015">
    <property type="protein sequence ID" value="OGC53342.1"/>
    <property type="molecule type" value="Genomic_DNA"/>
</dbReference>
<dbReference type="InterPro" id="IPR013783">
    <property type="entry name" value="Ig-like_fold"/>
</dbReference>
<accession>A0A1F4V800</accession>
<feature type="signal peptide" evidence="2">
    <location>
        <begin position="1"/>
        <end position="23"/>
    </location>
</feature>
<dbReference type="STRING" id="1802620.A3D91_02950"/>
<dbReference type="Proteomes" id="UP000178127">
    <property type="component" value="Unassembled WGS sequence"/>
</dbReference>
<dbReference type="Gene3D" id="2.60.40.10">
    <property type="entry name" value="Immunoglobulins"/>
    <property type="match status" value="1"/>
</dbReference>
<proteinExistence type="predicted"/>
<evidence type="ECO:0008006" key="5">
    <source>
        <dbReference type="Google" id="ProtNLM"/>
    </source>
</evidence>
<evidence type="ECO:0000256" key="2">
    <source>
        <dbReference type="SAM" id="SignalP"/>
    </source>
</evidence>
<keyword evidence="1" id="KW-0812">Transmembrane</keyword>
<feature type="transmembrane region" description="Helical" evidence="1">
    <location>
        <begin position="142"/>
        <end position="159"/>
    </location>
</feature>
<gene>
    <name evidence="3" type="ORF">A3D91_02950</name>
</gene>
<evidence type="ECO:0000313" key="4">
    <source>
        <dbReference type="Proteomes" id="UP000178127"/>
    </source>
</evidence>
<evidence type="ECO:0000313" key="3">
    <source>
        <dbReference type="EMBL" id="OGC53342.1"/>
    </source>
</evidence>